<sequence>MTNRTIKIWYLIHRWTSLACTLFALMLCVTGLPLIFHDEIDAATTPPTLPAMAADTPLLPLDTMVRTATRLYPGERPLFLSFDDDRPVVNVTTGPRALSGLDEMHITAIDRRTARKIEDLNEDAGVMGFILRLHVDLFLGLPGELFLGFMGVLFFAAIVSGVVVYAPFMKRLNFGTVRTRRSRRLKWLDLHNMLGIVTLMWLSIVALTGVINTLSAPLVDVWRKDQLASLAGAYAGKEPLPPARFSSLDNAVATAVRQAPGTTPQFIAFPGVRFTTEHHYAVWLHGATPATRQILTPALIDAQSGAFSAMRTMPWYMLALRLSQPLHFGDYAGLPLKILWALLDLAAIVVLGSGLYLWLGKRRSSIDARLRELRRGGEPVRTA</sequence>
<evidence type="ECO:0000313" key="3">
    <source>
        <dbReference type="Proteomes" id="UP001404104"/>
    </source>
</evidence>
<name>A0ABU9XTL3_9SPHN</name>
<dbReference type="Proteomes" id="UP001404104">
    <property type="component" value="Unassembled WGS sequence"/>
</dbReference>
<evidence type="ECO:0000256" key="1">
    <source>
        <dbReference type="SAM" id="Phobius"/>
    </source>
</evidence>
<feature type="transmembrane region" description="Helical" evidence="1">
    <location>
        <begin position="190"/>
        <end position="211"/>
    </location>
</feature>
<keyword evidence="1" id="KW-1133">Transmembrane helix</keyword>
<dbReference type="InterPro" id="IPR005625">
    <property type="entry name" value="PepSY-ass_TM"/>
</dbReference>
<evidence type="ECO:0000313" key="2">
    <source>
        <dbReference type="EMBL" id="MEN2787007.1"/>
    </source>
</evidence>
<dbReference type="PANTHER" id="PTHR34219:SF3">
    <property type="entry name" value="BLL7967 PROTEIN"/>
    <property type="match status" value="1"/>
</dbReference>
<reference evidence="2 3" key="1">
    <citation type="submission" date="2024-05" db="EMBL/GenBank/DDBJ databases">
        <authorList>
            <person name="Liu Q."/>
            <person name="Xin Y.-H."/>
        </authorList>
    </citation>
    <scope>NUCLEOTIDE SEQUENCE [LARGE SCALE GENOMIC DNA]</scope>
    <source>
        <strain evidence="2 3">CGMCC 1.15349</strain>
    </source>
</reference>
<keyword evidence="1" id="KW-0812">Transmembrane</keyword>
<organism evidence="2 3">
    <name type="scientific">Sphingomonas qilianensis</name>
    <dbReference type="NCBI Taxonomy" id="1736690"/>
    <lineage>
        <taxon>Bacteria</taxon>
        <taxon>Pseudomonadati</taxon>
        <taxon>Pseudomonadota</taxon>
        <taxon>Alphaproteobacteria</taxon>
        <taxon>Sphingomonadales</taxon>
        <taxon>Sphingomonadaceae</taxon>
        <taxon>Sphingomonas</taxon>
    </lineage>
</organism>
<dbReference type="Pfam" id="PF03929">
    <property type="entry name" value="PepSY_TM"/>
    <property type="match status" value="1"/>
</dbReference>
<keyword evidence="3" id="KW-1185">Reference proteome</keyword>
<feature type="transmembrane region" description="Helical" evidence="1">
    <location>
        <begin position="338"/>
        <end position="359"/>
    </location>
</feature>
<keyword evidence="1" id="KW-0472">Membrane</keyword>
<comment type="caution">
    <text evidence="2">The sequence shown here is derived from an EMBL/GenBank/DDBJ whole genome shotgun (WGS) entry which is preliminary data.</text>
</comment>
<feature type="transmembrane region" description="Helical" evidence="1">
    <location>
        <begin position="12"/>
        <end position="36"/>
    </location>
</feature>
<dbReference type="RefSeq" id="WP_345865033.1">
    <property type="nucleotide sequence ID" value="NZ_JBDIMF010000004.1"/>
</dbReference>
<gene>
    <name evidence="2" type="ORF">ABC969_11320</name>
</gene>
<dbReference type="EMBL" id="JBDIMF010000004">
    <property type="protein sequence ID" value="MEN2787007.1"/>
    <property type="molecule type" value="Genomic_DNA"/>
</dbReference>
<accession>A0ABU9XTL3</accession>
<dbReference type="PANTHER" id="PTHR34219">
    <property type="entry name" value="IRON-REGULATED INNER MEMBRANE PROTEIN-RELATED"/>
    <property type="match status" value="1"/>
</dbReference>
<feature type="transmembrane region" description="Helical" evidence="1">
    <location>
        <begin position="145"/>
        <end position="169"/>
    </location>
</feature>
<protein>
    <submittedName>
        <fullName evidence="2">PepSY-associated TM helix domain-containing protein</fullName>
    </submittedName>
</protein>
<proteinExistence type="predicted"/>